<evidence type="ECO:0000313" key="1">
    <source>
        <dbReference type="EMBL" id="OCB85903.1"/>
    </source>
</evidence>
<evidence type="ECO:0000313" key="2">
    <source>
        <dbReference type="Proteomes" id="UP000757232"/>
    </source>
</evidence>
<dbReference type="Proteomes" id="UP000757232">
    <property type="component" value="Unassembled WGS sequence"/>
</dbReference>
<keyword evidence="2" id="KW-1185">Reference proteome</keyword>
<comment type="caution">
    <text evidence="1">The sequence shown here is derived from an EMBL/GenBank/DDBJ whole genome shotgun (WGS) entry which is preliminary data.</text>
</comment>
<dbReference type="AlphaFoldDB" id="A0A9Q5HTV5"/>
<organism evidence="1 2">
    <name type="scientific">Sanghuangporus baumii</name>
    <name type="common">Phellinus baumii</name>
    <dbReference type="NCBI Taxonomy" id="108892"/>
    <lineage>
        <taxon>Eukaryota</taxon>
        <taxon>Fungi</taxon>
        <taxon>Dikarya</taxon>
        <taxon>Basidiomycota</taxon>
        <taxon>Agaricomycotina</taxon>
        <taxon>Agaricomycetes</taxon>
        <taxon>Hymenochaetales</taxon>
        <taxon>Hymenochaetaceae</taxon>
        <taxon>Sanghuangporus</taxon>
    </lineage>
</organism>
<gene>
    <name evidence="1" type="ORF">A7U60_g7036</name>
</gene>
<proteinExistence type="predicted"/>
<reference evidence="1" key="1">
    <citation type="submission" date="2016-06" db="EMBL/GenBank/DDBJ databases">
        <title>Draft Genome sequence of the fungus Inonotus baumii.</title>
        <authorList>
            <person name="Zhu H."/>
            <person name="Lin W."/>
        </authorList>
    </citation>
    <scope>NUCLEOTIDE SEQUENCE</scope>
    <source>
        <strain evidence="1">821</strain>
    </source>
</reference>
<name>A0A9Q5HTV5_SANBA</name>
<dbReference type="EMBL" id="LNZH02000206">
    <property type="protein sequence ID" value="OCB85903.1"/>
    <property type="molecule type" value="Genomic_DNA"/>
</dbReference>
<accession>A0A9Q5HTV5</accession>
<dbReference type="OrthoDB" id="3261278at2759"/>
<protein>
    <submittedName>
        <fullName evidence="1">Uncharacterized protein</fullName>
    </submittedName>
</protein>
<sequence length="137" mass="15616">MNKVEFTQAIEFLEQGRSLLSSQMRGLRTPLNRLSDVNKTLAERFESCNRRLETLIMSYEAQASGSGMGGSVDRASYQGQNLVDEMLVQMRRSTEDQEAIINDLRRLPRFENFLRASFFEVMHQAASEGPIIVLNHS</sequence>